<dbReference type="PANTHER" id="PTHR12677:SF59">
    <property type="entry name" value="GOLGI APPARATUS MEMBRANE PROTEIN TVP38-RELATED"/>
    <property type="match status" value="1"/>
</dbReference>
<evidence type="ECO:0000256" key="3">
    <source>
        <dbReference type="ARBA" id="ARBA00022692"/>
    </source>
</evidence>
<keyword evidence="4 6" id="KW-1133">Transmembrane helix</keyword>
<keyword evidence="5 6" id="KW-0472">Membrane</keyword>
<evidence type="ECO:0000259" key="8">
    <source>
        <dbReference type="Pfam" id="PF09335"/>
    </source>
</evidence>
<dbReference type="PANTHER" id="PTHR12677">
    <property type="entry name" value="GOLGI APPARATUS MEMBRANE PROTEIN TVP38-RELATED"/>
    <property type="match status" value="1"/>
</dbReference>
<feature type="transmembrane region" description="Helical" evidence="6">
    <location>
        <begin position="164"/>
        <end position="184"/>
    </location>
</feature>
<dbReference type="Pfam" id="PF09335">
    <property type="entry name" value="VTT_dom"/>
    <property type="match status" value="1"/>
</dbReference>
<feature type="transmembrane region" description="Helical" evidence="6">
    <location>
        <begin position="196"/>
        <end position="214"/>
    </location>
</feature>
<dbReference type="EMBL" id="CP019630">
    <property type="protein sequence ID" value="AQQ03473.1"/>
    <property type="molecule type" value="Genomic_DNA"/>
</dbReference>
<evidence type="ECO:0000256" key="2">
    <source>
        <dbReference type="ARBA" id="ARBA00022475"/>
    </source>
</evidence>
<name>A0ABN4WWA9_9HYPH</name>
<feature type="domain" description="VTT" evidence="8">
    <location>
        <begin position="102"/>
        <end position="216"/>
    </location>
</feature>
<feature type="transmembrane region" description="Helical" evidence="6">
    <location>
        <begin position="38"/>
        <end position="60"/>
    </location>
</feature>
<dbReference type="Proteomes" id="UP000188174">
    <property type="component" value="Chromosome"/>
</dbReference>
<evidence type="ECO:0000256" key="7">
    <source>
        <dbReference type="SAM" id="MobiDB-lite"/>
    </source>
</evidence>
<feature type="transmembrane region" description="Helical" evidence="6">
    <location>
        <begin position="111"/>
        <end position="137"/>
    </location>
</feature>
<feature type="region of interest" description="Disordered" evidence="7">
    <location>
        <begin position="1"/>
        <end position="29"/>
    </location>
</feature>
<evidence type="ECO:0000313" key="9">
    <source>
        <dbReference type="EMBL" id="AQQ03473.1"/>
    </source>
</evidence>
<dbReference type="InterPro" id="IPR015414">
    <property type="entry name" value="TMEM64"/>
</dbReference>
<feature type="transmembrane region" description="Helical" evidence="6">
    <location>
        <begin position="80"/>
        <end position="99"/>
    </location>
</feature>
<evidence type="ECO:0000256" key="4">
    <source>
        <dbReference type="ARBA" id="ARBA00022989"/>
    </source>
</evidence>
<reference evidence="9 10" key="1">
    <citation type="submission" date="2017-02" db="EMBL/GenBank/DDBJ databases">
        <authorList>
            <person name="Jeong S."/>
        </authorList>
    </citation>
    <scope>NUCLEOTIDE SEQUENCE [LARGE SCALE GENOMIC DNA]</scope>
    <source>
        <strain evidence="9 10">RMAR6-6</strain>
    </source>
</reference>
<keyword evidence="3 6" id="KW-0812">Transmembrane</keyword>
<evidence type="ECO:0000256" key="5">
    <source>
        <dbReference type="ARBA" id="ARBA00023136"/>
    </source>
</evidence>
<sequence length="273" mass="29095">MEEWMLGDEANRMTPPKDTGQTGGKTQERTAAERFRKWLPLAVLAGLMVLGFALGLHKQLTLSNLIMQRQDLAGYVEQNLVLAILAYVAIYTVAVALSFPGASLLTIAGGFLFGWVIGGVATVLGATIGACAVFLVARSSFGEVLTNRAGPFLARLAEGFRKDAFHYLLFLRLTPVFPFWLVNIAPAIFKMPLPSYTLATFVGIIPGTFAFTFIGSGLDSVIAAQEAANPGCAASGTCQIDVAALVTPQLLAAFFALGIASLIPVILKKVRNR</sequence>
<comment type="similarity">
    <text evidence="6">Belongs to the TVP38/TMEM64 family.</text>
</comment>
<organism evidence="9 10">
    <name type="scientific">Roseibium algicola</name>
    <dbReference type="NCBI Taxonomy" id="2857014"/>
    <lineage>
        <taxon>Bacteria</taxon>
        <taxon>Pseudomonadati</taxon>
        <taxon>Pseudomonadota</taxon>
        <taxon>Alphaproteobacteria</taxon>
        <taxon>Hyphomicrobiales</taxon>
        <taxon>Stappiaceae</taxon>
        <taxon>Roseibium</taxon>
    </lineage>
</organism>
<protein>
    <recommendedName>
        <fullName evidence="6">TVP38/TMEM64 family membrane protein</fullName>
    </recommendedName>
</protein>
<evidence type="ECO:0000256" key="1">
    <source>
        <dbReference type="ARBA" id="ARBA00004651"/>
    </source>
</evidence>
<keyword evidence="10" id="KW-1185">Reference proteome</keyword>
<dbReference type="InterPro" id="IPR032816">
    <property type="entry name" value="VTT_dom"/>
</dbReference>
<evidence type="ECO:0000313" key="10">
    <source>
        <dbReference type="Proteomes" id="UP000188174"/>
    </source>
</evidence>
<keyword evidence="2 6" id="KW-1003">Cell membrane</keyword>
<comment type="subcellular location">
    <subcellularLocation>
        <location evidence="1 6">Cell membrane</location>
        <topology evidence="1 6">Multi-pass membrane protein</topology>
    </subcellularLocation>
</comment>
<dbReference type="RefSeq" id="WP_077290845.1">
    <property type="nucleotide sequence ID" value="NZ_CP019630.1"/>
</dbReference>
<gene>
    <name evidence="9" type="ORF">B0E33_07550</name>
</gene>
<accession>A0ABN4WWA9</accession>
<evidence type="ECO:0000256" key="6">
    <source>
        <dbReference type="RuleBase" id="RU366058"/>
    </source>
</evidence>
<feature type="transmembrane region" description="Helical" evidence="6">
    <location>
        <begin position="250"/>
        <end position="267"/>
    </location>
</feature>
<proteinExistence type="inferred from homology"/>